<dbReference type="Proteomes" id="UP001501598">
    <property type="component" value="Unassembled WGS sequence"/>
</dbReference>
<feature type="domain" description="Sigma-54 factor interaction" evidence="1">
    <location>
        <begin position="1"/>
        <end position="70"/>
    </location>
</feature>
<evidence type="ECO:0000259" key="1">
    <source>
        <dbReference type="PROSITE" id="PS50045"/>
    </source>
</evidence>
<proteinExistence type="predicted"/>
<dbReference type="Gene3D" id="1.10.8.60">
    <property type="match status" value="1"/>
</dbReference>
<organism evidence="2 3">
    <name type="scientific">Pseudonocardia xishanensis</name>
    <dbReference type="NCBI Taxonomy" id="630995"/>
    <lineage>
        <taxon>Bacteria</taxon>
        <taxon>Bacillati</taxon>
        <taxon>Actinomycetota</taxon>
        <taxon>Actinomycetes</taxon>
        <taxon>Pseudonocardiales</taxon>
        <taxon>Pseudonocardiaceae</taxon>
        <taxon>Pseudonocardia</taxon>
    </lineage>
</organism>
<dbReference type="EMBL" id="BAABGT010000109">
    <property type="protein sequence ID" value="GAA4558194.1"/>
    <property type="molecule type" value="Genomic_DNA"/>
</dbReference>
<evidence type="ECO:0000313" key="2">
    <source>
        <dbReference type="EMBL" id="GAA4558194.1"/>
    </source>
</evidence>
<dbReference type="InterPro" id="IPR002078">
    <property type="entry name" value="Sigma_54_int"/>
</dbReference>
<sequence>MVRRVATTVRLPSLAQRRERIPAPVRAMLAALPAPDSETTLSSAARERLAARHCPRNVAELEATVARLARRAAGGPTLLG</sequence>
<dbReference type="RefSeq" id="WP_345426679.1">
    <property type="nucleotide sequence ID" value="NZ_BAABGT010000109.1"/>
</dbReference>
<gene>
    <name evidence="2" type="ORF">GCM10023175_63900</name>
</gene>
<evidence type="ECO:0000313" key="3">
    <source>
        <dbReference type="Proteomes" id="UP001501598"/>
    </source>
</evidence>
<dbReference type="PROSITE" id="PS50045">
    <property type="entry name" value="SIGMA54_INTERACT_4"/>
    <property type="match status" value="1"/>
</dbReference>
<reference evidence="3" key="1">
    <citation type="journal article" date="2019" name="Int. J. Syst. Evol. Microbiol.">
        <title>The Global Catalogue of Microorganisms (GCM) 10K type strain sequencing project: providing services to taxonomists for standard genome sequencing and annotation.</title>
        <authorList>
            <consortium name="The Broad Institute Genomics Platform"/>
            <consortium name="The Broad Institute Genome Sequencing Center for Infectious Disease"/>
            <person name="Wu L."/>
            <person name="Ma J."/>
        </authorList>
    </citation>
    <scope>NUCLEOTIDE SEQUENCE [LARGE SCALE GENOMIC DNA]</scope>
    <source>
        <strain evidence="3">JCM 17906</strain>
    </source>
</reference>
<name>A0ABP8S214_9PSEU</name>
<comment type="caution">
    <text evidence="2">The sequence shown here is derived from an EMBL/GenBank/DDBJ whole genome shotgun (WGS) entry which is preliminary data.</text>
</comment>
<keyword evidence="3" id="KW-1185">Reference proteome</keyword>
<accession>A0ABP8S214</accession>
<protein>
    <recommendedName>
        <fullName evidence="1">Sigma-54 factor interaction domain-containing protein</fullName>
    </recommendedName>
</protein>